<organism evidence="1">
    <name type="scientific">marine sediment metagenome</name>
    <dbReference type="NCBI Taxonomy" id="412755"/>
    <lineage>
        <taxon>unclassified sequences</taxon>
        <taxon>metagenomes</taxon>
        <taxon>ecological metagenomes</taxon>
    </lineage>
</organism>
<gene>
    <name evidence="1" type="ORF">LCGC14_0829830</name>
</gene>
<dbReference type="EMBL" id="LAZR01002375">
    <property type="protein sequence ID" value="KKN30858.1"/>
    <property type="molecule type" value="Genomic_DNA"/>
</dbReference>
<dbReference type="AlphaFoldDB" id="A0A0F9SNM2"/>
<name>A0A0F9SNM2_9ZZZZ</name>
<dbReference type="InterPro" id="IPR009666">
    <property type="entry name" value="Uncharacterised_Ycf35"/>
</dbReference>
<dbReference type="Pfam" id="PF06868">
    <property type="entry name" value="DUF1257"/>
    <property type="match status" value="1"/>
</dbReference>
<comment type="caution">
    <text evidence="1">The sequence shown here is derived from an EMBL/GenBank/DDBJ whole genome shotgun (WGS) entry which is preliminary data.</text>
</comment>
<evidence type="ECO:0000313" key="1">
    <source>
        <dbReference type="EMBL" id="KKN30858.1"/>
    </source>
</evidence>
<reference evidence="1" key="1">
    <citation type="journal article" date="2015" name="Nature">
        <title>Complex archaea that bridge the gap between prokaryotes and eukaryotes.</title>
        <authorList>
            <person name="Spang A."/>
            <person name="Saw J.H."/>
            <person name="Jorgensen S.L."/>
            <person name="Zaremba-Niedzwiedzka K."/>
            <person name="Martijn J."/>
            <person name="Lind A.E."/>
            <person name="van Eijk R."/>
            <person name="Schleper C."/>
            <person name="Guy L."/>
            <person name="Ettema T.J."/>
        </authorList>
    </citation>
    <scope>NUCLEOTIDE SEQUENCE</scope>
</reference>
<sequence>MSEFTVVEVELKEEDVLVSALKQMGYKPVIHKEAVELQTYYQDRVKPKAHIVISKGQVGGYGAVGFERQKNGFKMHIDNMDQRRFKTGKLKQSYAEQKINKAVKRRAKFSIKSRKEEDGKIKIRLRRNF</sequence>
<protein>
    <submittedName>
        <fullName evidence="1">Uncharacterized protein</fullName>
    </submittedName>
</protein>
<accession>A0A0F9SNM2</accession>
<proteinExistence type="predicted"/>